<feature type="region of interest" description="Disordered" evidence="1">
    <location>
        <begin position="424"/>
        <end position="459"/>
    </location>
</feature>
<organism evidence="2 3">
    <name type="scientific">Steccherinum ochraceum</name>
    <dbReference type="NCBI Taxonomy" id="92696"/>
    <lineage>
        <taxon>Eukaryota</taxon>
        <taxon>Fungi</taxon>
        <taxon>Dikarya</taxon>
        <taxon>Basidiomycota</taxon>
        <taxon>Agaricomycotina</taxon>
        <taxon>Agaricomycetes</taxon>
        <taxon>Polyporales</taxon>
        <taxon>Steccherinaceae</taxon>
        <taxon>Steccherinum</taxon>
    </lineage>
</organism>
<evidence type="ECO:0000256" key="1">
    <source>
        <dbReference type="SAM" id="MobiDB-lite"/>
    </source>
</evidence>
<feature type="compositionally biased region" description="Acidic residues" evidence="1">
    <location>
        <begin position="433"/>
        <end position="444"/>
    </location>
</feature>
<protein>
    <recommendedName>
        <fullName evidence="4">F-box domain-containing protein</fullName>
    </recommendedName>
</protein>
<dbReference type="AlphaFoldDB" id="A0A4R0RND9"/>
<dbReference type="InterPro" id="IPR032675">
    <property type="entry name" value="LRR_dom_sf"/>
</dbReference>
<evidence type="ECO:0000313" key="2">
    <source>
        <dbReference type="EMBL" id="TCD68573.1"/>
    </source>
</evidence>
<dbReference type="Gene3D" id="3.80.10.10">
    <property type="entry name" value="Ribonuclease Inhibitor"/>
    <property type="match status" value="1"/>
</dbReference>
<dbReference type="OrthoDB" id="2804598at2759"/>
<keyword evidence="3" id="KW-1185">Reference proteome</keyword>
<evidence type="ECO:0008006" key="4">
    <source>
        <dbReference type="Google" id="ProtNLM"/>
    </source>
</evidence>
<comment type="caution">
    <text evidence="2">The sequence shown here is derived from an EMBL/GenBank/DDBJ whole genome shotgun (WGS) entry which is preliminary data.</text>
</comment>
<dbReference type="SUPFAM" id="SSF52047">
    <property type="entry name" value="RNI-like"/>
    <property type="match status" value="1"/>
</dbReference>
<reference evidence="2 3" key="1">
    <citation type="submission" date="2018-11" db="EMBL/GenBank/DDBJ databases">
        <title>Genome assembly of Steccherinum ochraceum LE-BIN_3174, the white-rot fungus of the Steccherinaceae family (The Residual Polyporoid clade, Polyporales, Basidiomycota).</title>
        <authorList>
            <person name="Fedorova T.V."/>
            <person name="Glazunova O.A."/>
            <person name="Landesman E.O."/>
            <person name="Moiseenko K.V."/>
            <person name="Psurtseva N.V."/>
            <person name="Savinova O.S."/>
            <person name="Shakhova N.V."/>
            <person name="Tyazhelova T.V."/>
            <person name="Vasina D.V."/>
        </authorList>
    </citation>
    <scope>NUCLEOTIDE SEQUENCE [LARGE SCALE GENOMIC DNA]</scope>
    <source>
        <strain evidence="2 3">LE-BIN_3174</strain>
    </source>
</reference>
<name>A0A4R0RND9_9APHY</name>
<dbReference type="Proteomes" id="UP000292702">
    <property type="component" value="Unassembled WGS sequence"/>
</dbReference>
<proteinExistence type="predicted"/>
<dbReference type="EMBL" id="RWJN01000063">
    <property type="protein sequence ID" value="TCD68573.1"/>
    <property type="molecule type" value="Genomic_DNA"/>
</dbReference>
<dbReference type="STRING" id="92696.A0A4R0RND9"/>
<sequence length="512" mass="59246">MVWRKHQGPEVGGIFATYRPTKDMNAIHAIYSNLTLPDALRLSATCKSLRKYNAFAYKKLICNIVDPDENTLRRFAGRLARFKEIITRKPHYAAQVEALAIHVSGTALAERFTNHVDGIVADIVDFAPNLHVFQWCGDSHGLRDHCPERTIATLRRKASLRDLRIQGFESPADVQQAMQQWGNVRSNLESLQRVVIRCRGQPIYWFNAFLGSAPSLQVLDFADQQETPDQHIQEFAECWQGLDTLVLSSTPMALKSYIYLMRRGLNNGIWMNLTSFSLDCQIKLDQLQEMSRLLSHCPLRRLRLVVNAYNQYFIETFSPYMVGRMLSKFEYLEELILDQYNSQAYTPLPGSLEEWGYELRHVSSLRVLTLPIYFVLNVMRFRFRELHSSLASFAEDFIEMYLRKPDFQEIRFLNTVDDAARHPYVTGRSHGVDDEDGSDSDEDEGERRGRTRTRFTSSPSGPGYRVLRFLQQVDRSAELEGERGNYFVKYLGEQSEAKEAEMMFWMPRLLVN</sequence>
<gene>
    <name evidence="2" type="ORF">EIP91_010498</name>
</gene>
<evidence type="ECO:0000313" key="3">
    <source>
        <dbReference type="Proteomes" id="UP000292702"/>
    </source>
</evidence>
<accession>A0A4R0RND9</accession>